<dbReference type="GO" id="GO:0003735">
    <property type="term" value="F:structural constituent of ribosome"/>
    <property type="evidence" value="ECO:0007669"/>
    <property type="project" value="InterPro"/>
</dbReference>
<reference evidence="9" key="1">
    <citation type="submission" date="2021-06" db="EMBL/GenBank/DDBJ databases">
        <title>Comparative genomics, transcriptomics and evolutionary studies reveal genomic signatures of adaptation to plant cell wall in hemibiotrophic fungi.</title>
        <authorList>
            <consortium name="DOE Joint Genome Institute"/>
            <person name="Baroncelli R."/>
            <person name="Diaz J.F."/>
            <person name="Benocci T."/>
            <person name="Peng M."/>
            <person name="Battaglia E."/>
            <person name="Haridas S."/>
            <person name="Andreopoulos W."/>
            <person name="Labutti K."/>
            <person name="Pangilinan J."/>
            <person name="Floch G.L."/>
            <person name="Makela M.R."/>
            <person name="Henrissat B."/>
            <person name="Grigoriev I.V."/>
            <person name="Crouch J.A."/>
            <person name="De Vries R.P."/>
            <person name="Sukno S.A."/>
            <person name="Thon M.R."/>
        </authorList>
    </citation>
    <scope>NUCLEOTIDE SEQUENCE</scope>
    <source>
        <strain evidence="9">CBS 193.32</strain>
    </source>
</reference>
<keyword evidence="10" id="KW-1185">Reference proteome</keyword>
<dbReference type="HAMAP" id="MF_00291_B">
    <property type="entry name" value="Ribosomal_uS2_B"/>
    <property type="match status" value="1"/>
</dbReference>
<feature type="compositionally biased region" description="Basic residues" evidence="6">
    <location>
        <begin position="137"/>
        <end position="150"/>
    </location>
</feature>
<accession>A0AAJ0EU47</accession>
<dbReference type="InterPro" id="IPR018130">
    <property type="entry name" value="Ribosomal_uS2_CS"/>
</dbReference>
<evidence type="ECO:0000256" key="2">
    <source>
        <dbReference type="ARBA" id="ARBA00022737"/>
    </source>
</evidence>
<dbReference type="InterPro" id="IPR046342">
    <property type="entry name" value="CBS_dom_sf"/>
</dbReference>
<dbReference type="PANTHER" id="PTHR48108:SF26">
    <property type="entry name" value="CBS DOMAIN-CONTAINING PROTEIN DDB_G0289609"/>
    <property type="match status" value="1"/>
</dbReference>
<dbReference type="InterPro" id="IPR005706">
    <property type="entry name" value="Ribosomal_uS2_bac/mit/plastid"/>
</dbReference>
<feature type="domain" description="CBS" evidence="7">
    <location>
        <begin position="395"/>
        <end position="452"/>
    </location>
</feature>
<dbReference type="Pfam" id="PF00318">
    <property type="entry name" value="Ribosomal_S2"/>
    <property type="match status" value="1"/>
</dbReference>
<dbReference type="Gene3D" id="3.10.580.10">
    <property type="entry name" value="CBS-domain"/>
    <property type="match status" value="2"/>
</dbReference>
<dbReference type="PRINTS" id="PR00395">
    <property type="entry name" value="RIBOSOMALS2"/>
</dbReference>
<name>A0AAJ0EU47_9PEZI</name>
<organism evidence="9 10">
    <name type="scientific">Colletotrichum godetiae</name>
    <dbReference type="NCBI Taxonomy" id="1209918"/>
    <lineage>
        <taxon>Eukaryota</taxon>
        <taxon>Fungi</taxon>
        <taxon>Dikarya</taxon>
        <taxon>Ascomycota</taxon>
        <taxon>Pezizomycotina</taxon>
        <taxon>Sordariomycetes</taxon>
        <taxon>Hypocreomycetidae</taxon>
        <taxon>Glomerellales</taxon>
        <taxon>Glomerellaceae</taxon>
        <taxon>Colletotrichum</taxon>
        <taxon>Colletotrichum acutatum species complex</taxon>
    </lineage>
</organism>
<dbReference type="CDD" id="cd01425">
    <property type="entry name" value="RPS2"/>
    <property type="match status" value="1"/>
</dbReference>
<dbReference type="InterPro" id="IPR051462">
    <property type="entry name" value="CBS_domain-containing"/>
</dbReference>
<dbReference type="Proteomes" id="UP001224890">
    <property type="component" value="Unassembled WGS sequence"/>
</dbReference>
<dbReference type="Pfam" id="PF00571">
    <property type="entry name" value="CBS"/>
    <property type="match status" value="4"/>
</dbReference>
<evidence type="ECO:0000259" key="8">
    <source>
        <dbReference type="PROSITE" id="PS51745"/>
    </source>
</evidence>
<evidence type="ECO:0000259" key="7">
    <source>
        <dbReference type="PROSITE" id="PS51371"/>
    </source>
</evidence>
<evidence type="ECO:0000313" key="10">
    <source>
        <dbReference type="Proteomes" id="UP001224890"/>
    </source>
</evidence>
<feature type="compositionally biased region" description="Polar residues" evidence="6">
    <location>
        <begin position="526"/>
        <end position="536"/>
    </location>
</feature>
<evidence type="ECO:0000256" key="6">
    <source>
        <dbReference type="SAM" id="MobiDB-lite"/>
    </source>
</evidence>
<feature type="compositionally biased region" description="Polar residues" evidence="6">
    <location>
        <begin position="1"/>
        <end position="12"/>
    </location>
</feature>
<dbReference type="EMBL" id="JAHMHR010000028">
    <property type="protein sequence ID" value="KAK1673973.1"/>
    <property type="molecule type" value="Genomic_DNA"/>
</dbReference>
<dbReference type="PANTHER" id="PTHR48108">
    <property type="entry name" value="CBS DOMAIN-CONTAINING PROTEIN CBSX2, CHLOROPLASTIC"/>
    <property type="match status" value="1"/>
</dbReference>
<feature type="compositionally biased region" description="Basic and acidic residues" evidence="6">
    <location>
        <begin position="74"/>
        <end position="84"/>
    </location>
</feature>
<evidence type="ECO:0000256" key="4">
    <source>
        <dbReference type="ARBA" id="ARBA00023274"/>
    </source>
</evidence>
<dbReference type="PROSITE" id="PS00962">
    <property type="entry name" value="RIBOSOMAL_S2_1"/>
    <property type="match status" value="1"/>
</dbReference>
<dbReference type="InterPro" id="IPR053793">
    <property type="entry name" value="PB1-like"/>
</dbReference>
<gene>
    <name evidence="9" type="ORF">BDP55DRAFT_633579</name>
</gene>
<evidence type="ECO:0000256" key="5">
    <source>
        <dbReference type="PROSITE-ProRule" id="PRU00703"/>
    </source>
</evidence>
<dbReference type="GO" id="GO:0006412">
    <property type="term" value="P:translation"/>
    <property type="evidence" value="ECO:0007669"/>
    <property type="project" value="InterPro"/>
</dbReference>
<dbReference type="RefSeq" id="XP_060427976.1">
    <property type="nucleotide sequence ID" value="XM_060572576.1"/>
</dbReference>
<feature type="region of interest" description="Disordered" evidence="6">
    <location>
        <begin position="135"/>
        <end position="154"/>
    </location>
</feature>
<dbReference type="InterPro" id="IPR023591">
    <property type="entry name" value="Ribosomal_uS2_flav_dom_sf"/>
</dbReference>
<evidence type="ECO:0008006" key="11">
    <source>
        <dbReference type="Google" id="ProtNLM"/>
    </source>
</evidence>
<comment type="caution">
    <text evidence="9">The sequence shown here is derived from an EMBL/GenBank/DDBJ whole genome shotgun (WGS) entry which is preliminary data.</text>
</comment>
<feature type="domain" description="CBS" evidence="7">
    <location>
        <begin position="330"/>
        <end position="386"/>
    </location>
</feature>
<dbReference type="SUPFAM" id="SSF52313">
    <property type="entry name" value="Ribosomal protein S2"/>
    <property type="match status" value="1"/>
</dbReference>
<keyword evidence="4" id="KW-0687">Ribonucleoprotein</keyword>
<evidence type="ECO:0000256" key="1">
    <source>
        <dbReference type="ARBA" id="ARBA00006242"/>
    </source>
</evidence>
<dbReference type="SMART" id="SM00666">
    <property type="entry name" value="PB1"/>
    <property type="match status" value="1"/>
</dbReference>
<feature type="domain" description="PB1" evidence="8">
    <location>
        <begin position="538"/>
        <end position="638"/>
    </location>
</feature>
<dbReference type="CDD" id="cd17781">
    <property type="entry name" value="CBS_pair_MUG70_1"/>
    <property type="match status" value="1"/>
</dbReference>
<sequence length="1145" mass="124127">MSGNTLRGTPNRGQARGGIPFTQSPSVTGSAPPAAVSSGIPRPVLETQATQSEVGGGGGGGSGSGVSASRQKQTKRDELSDRVFNRTSRSYSHCNNCYLQMARLTYGELERARMLDTMDTDYYVKAIRKKMESDLSKKKHLTSRARHSRKAPPGTVLALKPSQALQIKPATTVAEAAQLMAAKREDCVLVTDDDDRIAGIFTAKDLAFRVVGAGQKPNHITIAEIMTKNPLCARTDTSATDALDLMVRKGFRHLPVMDENQDISGILDITKCFYDAMEKLERAYSSSRRLYDALEGVQSELGTSQPQQIIQYVEALRSKMSGPTLESVLDGRPPTTVSVRTSVKEAAQMMKENRTTAVLVQDQGAITGIFTSKDVVLRVIAPGLDPATCSVVRVMTPHPDFAPMEMSIQAALRKMHDGHYLNLPVMNEGGEIVGMVDVLKLTYATLEQINTMSTSDSEGPAWNKFWLSLDDGTESMMSGEGSHTHHTNLGSRIMSPDITRERIGDSVAPGDSASHVGLESPPRSAVTGNSPAQQSPAELPFPFKFKAPSGRVHRLQVIASQGISAMVANVVAKLGSEIDAIGGAPVADEGKISGGFALSYLDDEGDSVSITTDNDLLESILLARQSRREKVDLFVHDPEKPPVSAAPPTIETIALPTPPISATPDLRRRRAYDDEDDEAEDEDEDESTIRRSRRAKHHAPAEKEVIAGVPNELLLPGAIVTLAVVIVGVFTISRLTSSTNAARQNAMIVRSIVSRHGSRALLAPAVARSCHRAGITTDALVGAMTPETFADLTTSAALGQIPGRTAAPSLQHDPDAVAARTEAIEARSKTVPNAYNRFRRQQNLHARVGASVGRPYVPSALIENPPSPKDISLELLMASQTHMGHHTSRWNPANARYIYGVRQGIHIISLETTAAYLRRAARVVEEVAYRGGLILFAGTRKGQMDIVTSAAKLAGGCHLFTKWTPGNITNRDVINQGKEVRIVDEKDLTLQGFERLQRTGRPLVPDLIVCLNPRENYTMLYECGLANVPTIGIIDTDANPDWVTYAVPANDDSYRSVAVIAGVLGRAGEAGQKRRLAAAENGESEWTTPLETQRFMKAQEKAWKTELKKWEMTSTFSAHNKGESEEARLLEMLQVDRTKAVDGEL</sequence>
<dbReference type="SUPFAM" id="SSF54631">
    <property type="entry name" value="CBS-domain pair"/>
    <property type="match status" value="2"/>
</dbReference>
<feature type="domain" description="CBS" evidence="7">
    <location>
        <begin position="226"/>
        <end position="282"/>
    </location>
</feature>
<keyword evidence="2" id="KW-0677">Repeat</keyword>
<keyword evidence="5" id="KW-0129">CBS domain</keyword>
<dbReference type="GeneID" id="85457102"/>
<dbReference type="AlphaFoldDB" id="A0AAJ0EU47"/>
<dbReference type="InterPro" id="IPR000270">
    <property type="entry name" value="PB1_dom"/>
</dbReference>
<dbReference type="GO" id="GO:0015935">
    <property type="term" value="C:small ribosomal subunit"/>
    <property type="evidence" value="ECO:0007669"/>
    <property type="project" value="InterPro"/>
</dbReference>
<protein>
    <recommendedName>
        <fullName evidence="11">Ribosomal protein S2</fullName>
    </recommendedName>
</protein>
<evidence type="ECO:0000256" key="3">
    <source>
        <dbReference type="ARBA" id="ARBA00022980"/>
    </source>
</evidence>
<keyword evidence="3" id="KW-0689">Ribosomal protein</keyword>
<dbReference type="InterPro" id="IPR000644">
    <property type="entry name" value="CBS_dom"/>
</dbReference>
<feature type="region of interest" description="Disordered" evidence="6">
    <location>
        <begin position="502"/>
        <end position="538"/>
    </location>
</feature>
<dbReference type="SMART" id="SM00116">
    <property type="entry name" value="CBS"/>
    <property type="match status" value="4"/>
</dbReference>
<dbReference type="PROSITE" id="PS51745">
    <property type="entry name" value="PB1"/>
    <property type="match status" value="1"/>
</dbReference>
<dbReference type="InterPro" id="IPR001865">
    <property type="entry name" value="Ribosomal_uS2"/>
</dbReference>
<feature type="compositionally biased region" description="Gly residues" evidence="6">
    <location>
        <begin position="54"/>
        <end position="64"/>
    </location>
</feature>
<dbReference type="NCBIfam" id="TIGR01011">
    <property type="entry name" value="rpsB_bact"/>
    <property type="match status" value="1"/>
</dbReference>
<feature type="domain" description="CBS" evidence="7">
    <location>
        <begin position="159"/>
        <end position="217"/>
    </location>
</feature>
<evidence type="ECO:0000313" key="9">
    <source>
        <dbReference type="EMBL" id="KAK1673973.1"/>
    </source>
</evidence>
<feature type="compositionally biased region" description="Acidic residues" evidence="6">
    <location>
        <begin position="673"/>
        <end position="686"/>
    </location>
</feature>
<dbReference type="PROSITE" id="PS51371">
    <property type="entry name" value="CBS"/>
    <property type="match status" value="4"/>
</dbReference>
<dbReference type="Gene3D" id="3.40.50.10490">
    <property type="entry name" value="Glucose-6-phosphate isomerase like protein, domain 1"/>
    <property type="match status" value="1"/>
</dbReference>
<dbReference type="CDD" id="cd17782">
    <property type="entry name" value="CBS_pair_MUG70_2"/>
    <property type="match status" value="1"/>
</dbReference>
<dbReference type="CDD" id="cd06409">
    <property type="entry name" value="PB1_MUG70"/>
    <property type="match status" value="1"/>
</dbReference>
<dbReference type="Pfam" id="PF00564">
    <property type="entry name" value="PB1"/>
    <property type="match status" value="1"/>
</dbReference>
<feature type="region of interest" description="Disordered" evidence="6">
    <location>
        <begin position="1"/>
        <end position="84"/>
    </location>
</feature>
<feature type="region of interest" description="Disordered" evidence="6">
    <location>
        <begin position="638"/>
        <end position="701"/>
    </location>
</feature>
<dbReference type="SUPFAM" id="SSF54277">
    <property type="entry name" value="CAD &amp; PB1 domains"/>
    <property type="match status" value="1"/>
</dbReference>
<proteinExistence type="inferred from homology"/>
<comment type="similarity">
    <text evidence="1">Belongs to the universal ribosomal protein uS2 family.</text>
</comment>